<accession>A0ABP1QUF1</accession>
<gene>
    <name evidence="2" type="ORF">ODALV1_LOCUS15305</name>
</gene>
<evidence type="ECO:0000256" key="1">
    <source>
        <dbReference type="SAM" id="MobiDB-lite"/>
    </source>
</evidence>
<feature type="compositionally biased region" description="Polar residues" evidence="1">
    <location>
        <begin position="83"/>
        <end position="96"/>
    </location>
</feature>
<feature type="region of interest" description="Disordered" evidence="1">
    <location>
        <begin position="59"/>
        <end position="96"/>
    </location>
</feature>
<dbReference type="EMBL" id="CAXLJM020000046">
    <property type="protein sequence ID" value="CAL8111729.1"/>
    <property type="molecule type" value="Genomic_DNA"/>
</dbReference>
<feature type="region of interest" description="Disordered" evidence="1">
    <location>
        <begin position="470"/>
        <end position="489"/>
    </location>
</feature>
<proteinExistence type="predicted"/>
<sequence length="489" mass="54402">MSTKASNNGSVSSQQNLTPRTLDIRRSAFKVLSETLRSPPPQNSSSQLKSSYFKINKNAPSSQNSISISSIAPHRDSKIENIKQPTGATTGRANNKTRITQKSSLSMNKSISGSGDTVLAHPSMKDCHLNNVLRSARRCLHELRDAKECLSNLVAEDEQLSRGIKKTTPSEDHLQLSQVANNITNLCREAFVPAHRLNQTAIALYSAEDFLRYPSDIRTFDLQTSSGRIKLPDMTFNEATVVKLREVVDFAAETYNKFNAKGRNGKELQELLFCILRGYQDFYAAALGCQEIFKVLLYTGTKDKAHLQQFLLALSPMDRSDMLVEIQDLRRILDEIVIFLEKLSWGSFVVYRLAGGNTVKPPVTPGGTPIKSSLPAYPAYPLLKAKGPKAKAKKGVVESIQPSCLRLDMKPDIEQRGKGKRSRFVRKKTTLIAEKECLDPYDLQRRSIQAAVLHHDGDASMAFKKSSVMSTTSNASFNREGENNNLDKF</sequence>
<feature type="compositionally biased region" description="Low complexity" evidence="1">
    <location>
        <begin position="61"/>
        <end position="71"/>
    </location>
</feature>
<organism evidence="2 3">
    <name type="scientific">Orchesella dallaii</name>
    <dbReference type="NCBI Taxonomy" id="48710"/>
    <lineage>
        <taxon>Eukaryota</taxon>
        <taxon>Metazoa</taxon>
        <taxon>Ecdysozoa</taxon>
        <taxon>Arthropoda</taxon>
        <taxon>Hexapoda</taxon>
        <taxon>Collembola</taxon>
        <taxon>Entomobryomorpha</taxon>
        <taxon>Entomobryoidea</taxon>
        <taxon>Orchesellidae</taxon>
        <taxon>Orchesellinae</taxon>
        <taxon>Orchesella</taxon>
    </lineage>
</organism>
<comment type="caution">
    <text evidence="2">The sequence shown here is derived from an EMBL/GenBank/DDBJ whole genome shotgun (WGS) entry which is preliminary data.</text>
</comment>
<reference evidence="2 3" key="1">
    <citation type="submission" date="2024-08" db="EMBL/GenBank/DDBJ databases">
        <authorList>
            <person name="Cucini C."/>
            <person name="Frati F."/>
        </authorList>
    </citation>
    <scope>NUCLEOTIDE SEQUENCE [LARGE SCALE GENOMIC DNA]</scope>
</reference>
<keyword evidence="3" id="KW-1185">Reference proteome</keyword>
<protein>
    <submittedName>
        <fullName evidence="2">Uncharacterized protein</fullName>
    </submittedName>
</protein>
<name>A0ABP1QUF1_9HEXA</name>
<evidence type="ECO:0000313" key="3">
    <source>
        <dbReference type="Proteomes" id="UP001642540"/>
    </source>
</evidence>
<evidence type="ECO:0000313" key="2">
    <source>
        <dbReference type="EMBL" id="CAL8111729.1"/>
    </source>
</evidence>
<feature type="compositionally biased region" description="Polar residues" evidence="1">
    <location>
        <begin position="1"/>
        <end position="19"/>
    </location>
</feature>
<feature type="region of interest" description="Disordered" evidence="1">
    <location>
        <begin position="1"/>
        <end position="22"/>
    </location>
</feature>
<dbReference type="Proteomes" id="UP001642540">
    <property type="component" value="Unassembled WGS sequence"/>
</dbReference>
<feature type="compositionally biased region" description="Basic and acidic residues" evidence="1">
    <location>
        <begin position="479"/>
        <end position="489"/>
    </location>
</feature>